<reference evidence="3 4" key="1">
    <citation type="submission" date="2018-09" db="EMBL/GenBank/DDBJ databases">
        <title>The draft genome of Acinetobacter spp. strains.</title>
        <authorList>
            <person name="Qin J."/>
            <person name="Feng Y."/>
            <person name="Zong Z."/>
        </authorList>
    </citation>
    <scope>NUCLEOTIDE SEQUENCE [LARGE SCALE GENOMIC DNA]</scope>
    <source>
        <strain evidence="3 4">WCHAc060002</strain>
    </source>
</reference>
<evidence type="ECO:0000313" key="4">
    <source>
        <dbReference type="Proteomes" id="UP000281084"/>
    </source>
</evidence>
<dbReference type="AlphaFoldDB" id="A0A3A8FQA0"/>
<dbReference type="PANTHER" id="PTHR39176:SF1">
    <property type="entry name" value="PERIPLASMIC PROTEIN"/>
    <property type="match status" value="1"/>
</dbReference>
<dbReference type="InterPro" id="IPR009739">
    <property type="entry name" value="LprI-like_N"/>
</dbReference>
<dbReference type="RefSeq" id="WP_120368225.1">
    <property type="nucleotide sequence ID" value="NZ_RAXZ01000032.1"/>
</dbReference>
<feature type="domain" description="Lysozyme inhibitor LprI-like N-terminal" evidence="2">
    <location>
        <begin position="32"/>
        <end position="123"/>
    </location>
</feature>
<keyword evidence="1" id="KW-0732">Signal</keyword>
<evidence type="ECO:0000256" key="1">
    <source>
        <dbReference type="SAM" id="SignalP"/>
    </source>
</evidence>
<name>A0A3A8FQA0_9GAMM</name>
<protein>
    <submittedName>
        <fullName evidence="3">DUF1311 domain-containing protein</fullName>
    </submittedName>
</protein>
<feature type="chain" id="PRO_5017464063" evidence="1">
    <location>
        <begin position="21"/>
        <end position="130"/>
    </location>
</feature>
<organism evidence="3 4">
    <name type="scientific">Acinetobacter cumulans</name>
    <dbReference type="NCBI Taxonomy" id="2136182"/>
    <lineage>
        <taxon>Bacteria</taxon>
        <taxon>Pseudomonadati</taxon>
        <taxon>Pseudomonadota</taxon>
        <taxon>Gammaproteobacteria</taxon>
        <taxon>Moraxellales</taxon>
        <taxon>Moraxellaceae</taxon>
        <taxon>Acinetobacter</taxon>
    </lineage>
</organism>
<feature type="signal peptide" evidence="1">
    <location>
        <begin position="1"/>
        <end position="20"/>
    </location>
</feature>
<dbReference type="Pfam" id="PF07007">
    <property type="entry name" value="LprI"/>
    <property type="match status" value="1"/>
</dbReference>
<dbReference type="Gene3D" id="1.20.1270.180">
    <property type="match status" value="1"/>
</dbReference>
<sequence length="130" mass="14769">MKFLIFIGFVSLLCTSVSYAEESDYSRQYSMCMERAGGVTLNMLDCFRAETKRQDARLNSAYQQTMASLTATRKKQLQDVQRLWIRYRDANCGFYADPDGGSMAGLNSSSCYLDATASRATELENLREEY</sequence>
<dbReference type="EMBL" id="RAXZ01000032">
    <property type="protein sequence ID" value="RKG48518.1"/>
    <property type="molecule type" value="Genomic_DNA"/>
</dbReference>
<dbReference type="Proteomes" id="UP000281084">
    <property type="component" value="Unassembled WGS sequence"/>
</dbReference>
<comment type="caution">
    <text evidence="3">The sequence shown here is derived from an EMBL/GenBank/DDBJ whole genome shotgun (WGS) entry which is preliminary data.</text>
</comment>
<gene>
    <name evidence="3" type="ORF">D7V64_15150</name>
</gene>
<dbReference type="PANTHER" id="PTHR39176">
    <property type="entry name" value="PERIPLASMIC PROTEIN-RELATED"/>
    <property type="match status" value="1"/>
</dbReference>
<accession>A0A3A8FQA0</accession>
<evidence type="ECO:0000259" key="2">
    <source>
        <dbReference type="Pfam" id="PF07007"/>
    </source>
</evidence>
<evidence type="ECO:0000313" key="3">
    <source>
        <dbReference type="EMBL" id="RKG48518.1"/>
    </source>
</evidence>
<proteinExistence type="predicted"/>